<evidence type="ECO:0000313" key="4">
    <source>
        <dbReference type="EMBL" id="SMC32560.1"/>
    </source>
</evidence>
<feature type="chain" id="PRO_5012709569" evidence="2">
    <location>
        <begin position="25"/>
        <end position="514"/>
    </location>
</feature>
<gene>
    <name evidence="4" type="ORF">SAMN06296427_10195</name>
</gene>
<dbReference type="Gene3D" id="2.60.120.380">
    <property type="match status" value="1"/>
</dbReference>
<keyword evidence="5" id="KW-1185">Reference proteome</keyword>
<organism evidence="4 5">
    <name type="scientific">Moheibacter sediminis</name>
    <dbReference type="NCBI Taxonomy" id="1434700"/>
    <lineage>
        <taxon>Bacteria</taxon>
        <taxon>Pseudomonadati</taxon>
        <taxon>Bacteroidota</taxon>
        <taxon>Flavobacteriia</taxon>
        <taxon>Flavobacteriales</taxon>
        <taxon>Weeksellaceae</taxon>
        <taxon>Moheibacter</taxon>
    </lineage>
</organism>
<evidence type="ECO:0000313" key="5">
    <source>
        <dbReference type="Proteomes" id="UP000192393"/>
    </source>
</evidence>
<keyword evidence="1 2" id="KW-0732">Signal</keyword>
<name>A0A1W1Y8M4_9FLAO</name>
<dbReference type="Proteomes" id="UP000192393">
    <property type="component" value="Unassembled WGS sequence"/>
</dbReference>
<accession>A0A1W1Y8M4</accession>
<dbReference type="Pfam" id="PF18962">
    <property type="entry name" value="Por_Secre_tail"/>
    <property type="match status" value="1"/>
</dbReference>
<evidence type="ECO:0000256" key="1">
    <source>
        <dbReference type="ARBA" id="ARBA00022729"/>
    </source>
</evidence>
<dbReference type="InterPro" id="IPR026444">
    <property type="entry name" value="Secre_tail"/>
</dbReference>
<sequence>MIHMKNYLLILTLINCLLFSYGNAQDGCLINNPDYQNVPSPLQTFIPTCSGHYENVSFANISGRYALIQLTAGNTYIFSSSKSTDLITIGDENGTVVLAAGFSSVSYESTSDQIVRFYTHLDEDCSVDGVADSNREKRVQCGDIQPPVENDECENAIPLACGDSSSGTTTIATDSGGYPYADVFYSYTGSGEEEIVTVSLCGSDYDTYLRIYTDCTLSSLVAYNDNKCGEQSEITFVSDGVSTYYIMVEGYGIFGETDYVGDYVINVTCEAMPEAPENCSDHLVLDNNMEDGYFFEFRTFADIPVGDNGFIIEGLELSAFFAGTFFEVTLLSNENSLPGTEIATTTTQILSEEVYGTLHGFDFLNYTLEFDQPLTLEPNTVYWMEVKSDAGGWVITYDPDSTIGRFAVVDDGTGFIAPGGEFVYKLVCEEVLNAEDLEKFNFSYYPNPTSDILNFKSEKEIKTLSVHNLEGQKVLTHPKISNNQVNLSSLPPGVYVFRMELENGQIETFKIVKK</sequence>
<protein>
    <submittedName>
        <fullName evidence="4">Por secretion system C-terminal sorting domain-containing protein</fullName>
    </submittedName>
</protein>
<dbReference type="STRING" id="1434700.SAMN06296427_10195"/>
<feature type="signal peptide" evidence="2">
    <location>
        <begin position="1"/>
        <end position="24"/>
    </location>
</feature>
<dbReference type="AlphaFoldDB" id="A0A1W1Y8M4"/>
<proteinExistence type="predicted"/>
<feature type="domain" description="Secretion system C-terminal sorting" evidence="3">
    <location>
        <begin position="445"/>
        <end position="507"/>
    </location>
</feature>
<evidence type="ECO:0000256" key="2">
    <source>
        <dbReference type="SAM" id="SignalP"/>
    </source>
</evidence>
<dbReference type="NCBIfam" id="TIGR04183">
    <property type="entry name" value="Por_Secre_tail"/>
    <property type="match status" value="1"/>
</dbReference>
<reference evidence="4 5" key="1">
    <citation type="submission" date="2017-04" db="EMBL/GenBank/DDBJ databases">
        <authorList>
            <person name="Afonso C.L."/>
            <person name="Miller P.J."/>
            <person name="Scott M.A."/>
            <person name="Spackman E."/>
            <person name="Goraichik I."/>
            <person name="Dimitrov K.M."/>
            <person name="Suarez D.L."/>
            <person name="Swayne D.E."/>
        </authorList>
    </citation>
    <scope>NUCLEOTIDE SEQUENCE [LARGE SCALE GENOMIC DNA]</scope>
    <source>
        <strain evidence="4 5">CGMCC 1.12708</strain>
    </source>
</reference>
<evidence type="ECO:0000259" key="3">
    <source>
        <dbReference type="Pfam" id="PF18962"/>
    </source>
</evidence>
<dbReference type="EMBL" id="FWXS01000001">
    <property type="protein sequence ID" value="SMC32560.1"/>
    <property type="molecule type" value="Genomic_DNA"/>
</dbReference>